<sequence>MRLKVCLVGPAKSGKTHFVNALLGKNIFGYVSTSGVVIDKTTFSRIDLELWDIGFKEGINHIMDAHGVIQFGNDPLYKVNLNVPIVSVLDYQEDEEFDILRSLIELMLRKE</sequence>
<proteinExistence type="predicted"/>
<dbReference type="InterPro" id="IPR027417">
    <property type="entry name" value="P-loop_NTPase"/>
</dbReference>
<dbReference type="GO" id="GO:0003924">
    <property type="term" value="F:GTPase activity"/>
    <property type="evidence" value="ECO:0007669"/>
    <property type="project" value="InterPro"/>
</dbReference>
<evidence type="ECO:0000256" key="1">
    <source>
        <dbReference type="ARBA" id="ARBA00022741"/>
    </source>
</evidence>
<dbReference type="GO" id="GO:0005525">
    <property type="term" value="F:GTP binding"/>
    <property type="evidence" value="ECO:0007669"/>
    <property type="project" value="UniProtKB-KW"/>
</dbReference>
<reference evidence="3" key="1">
    <citation type="journal article" date="2019" name="MBio">
        <title>Virus Genomes from Deep Sea Sediments Expand the Ocean Megavirome and Support Independent Origins of Viral Gigantism.</title>
        <authorList>
            <person name="Backstrom D."/>
            <person name="Yutin N."/>
            <person name="Jorgensen S.L."/>
            <person name="Dharamshi J."/>
            <person name="Homa F."/>
            <person name="Zaremba-Niedwiedzka K."/>
            <person name="Spang A."/>
            <person name="Wolf Y.I."/>
            <person name="Koonin E.V."/>
            <person name="Ettema T.J."/>
        </authorList>
    </citation>
    <scope>NUCLEOTIDE SEQUENCE</scope>
</reference>
<evidence type="ECO:0000313" key="3">
    <source>
        <dbReference type="EMBL" id="QBK92557.1"/>
    </source>
</evidence>
<dbReference type="InterPro" id="IPR006689">
    <property type="entry name" value="Small_GTPase_ARF/SAR"/>
</dbReference>
<gene>
    <name evidence="3" type="ORF">LCPAC401_01950</name>
</gene>
<dbReference type="Gene3D" id="3.40.50.300">
    <property type="entry name" value="P-loop containing nucleotide triphosphate hydrolases"/>
    <property type="match status" value="1"/>
</dbReference>
<organism evidence="3">
    <name type="scientific">Pithovirus LCPAC401</name>
    <dbReference type="NCBI Taxonomy" id="2506595"/>
    <lineage>
        <taxon>Viruses</taxon>
        <taxon>Pithoviruses</taxon>
    </lineage>
</organism>
<keyword evidence="1" id="KW-0547">Nucleotide-binding</keyword>
<dbReference type="Pfam" id="PF00025">
    <property type="entry name" value="Arf"/>
    <property type="match status" value="1"/>
</dbReference>
<evidence type="ECO:0000256" key="2">
    <source>
        <dbReference type="ARBA" id="ARBA00023134"/>
    </source>
</evidence>
<keyword evidence="2" id="KW-0342">GTP-binding</keyword>
<protein>
    <submittedName>
        <fullName evidence="3">Ras family GTPase</fullName>
    </submittedName>
</protein>
<dbReference type="EMBL" id="MK500578">
    <property type="protein sequence ID" value="QBK92557.1"/>
    <property type="molecule type" value="Genomic_DNA"/>
</dbReference>
<name>A0A481Z9R6_9VIRU</name>
<dbReference type="SUPFAM" id="SSF52540">
    <property type="entry name" value="P-loop containing nucleoside triphosphate hydrolases"/>
    <property type="match status" value="1"/>
</dbReference>
<accession>A0A481Z9R6</accession>